<reference evidence="1 2" key="1">
    <citation type="submission" date="2021-06" db="EMBL/GenBank/DDBJ databases">
        <authorList>
            <person name="Palmer J.M."/>
        </authorList>
    </citation>
    <scope>NUCLEOTIDE SEQUENCE [LARGE SCALE GENOMIC DNA]</scope>
    <source>
        <strain evidence="2">if_2019</strain>
        <tissue evidence="1">Muscle</tissue>
    </source>
</reference>
<keyword evidence="2" id="KW-1185">Reference proteome</keyword>
<proteinExistence type="predicted"/>
<organism evidence="1 2">
    <name type="scientific">Ilyodon furcidens</name>
    <name type="common">goldbreast splitfin</name>
    <dbReference type="NCBI Taxonomy" id="33524"/>
    <lineage>
        <taxon>Eukaryota</taxon>
        <taxon>Metazoa</taxon>
        <taxon>Chordata</taxon>
        <taxon>Craniata</taxon>
        <taxon>Vertebrata</taxon>
        <taxon>Euteleostomi</taxon>
        <taxon>Actinopterygii</taxon>
        <taxon>Neopterygii</taxon>
        <taxon>Teleostei</taxon>
        <taxon>Neoteleostei</taxon>
        <taxon>Acanthomorphata</taxon>
        <taxon>Ovalentaria</taxon>
        <taxon>Atherinomorphae</taxon>
        <taxon>Cyprinodontiformes</taxon>
        <taxon>Goodeidae</taxon>
        <taxon>Ilyodon</taxon>
    </lineage>
</organism>
<name>A0ABV0SX49_9TELE</name>
<dbReference type="EMBL" id="JAHRIQ010012211">
    <property type="protein sequence ID" value="MEQ2224592.1"/>
    <property type="molecule type" value="Genomic_DNA"/>
</dbReference>
<evidence type="ECO:0008006" key="3">
    <source>
        <dbReference type="Google" id="ProtNLM"/>
    </source>
</evidence>
<comment type="caution">
    <text evidence="1">The sequence shown here is derived from an EMBL/GenBank/DDBJ whole genome shotgun (WGS) entry which is preliminary data.</text>
</comment>
<evidence type="ECO:0000313" key="1">
    <source>
        <dbReference type="EMBL" id="MEQ2224592.1"/>
    </source>
</evidence>
<protein>
    <recommendedName>
        <fullName evidence="3">Secreted protein</fullName>
    </recommendedName>
</protein>
<gene>
    <name evidence="1" type="ORF">ILYODFUR_009082</name>
</gene>
<dbReference type="Proteomes" id="UP001482620">
    <property type="component" value="Unassembled WGS sequence"/>
</dbReference>
<accession>A0ABV0SX49</accession>
<sequence length="66" mass="7606">MRPNIVLCVLPTITRRGWIPWWLLPTKYCHSPAGLTCGSSRSNNSHFYHQEAEAQPSRAKEDRLNI</sequence>
<evidence type="ECO:0000313" key="2">
    <source>
        <dbReference type="Proteomes" id="UP001482620"/>
    </source>
</evidence>